<dbReference type="PRINTS" id="PR00032">
    <property type="entry name" value="HTHARAC"/>
</dbReference>
<dbReference type="SUPFAM" id="SSF46689">
    <property type="entry name" value="Homeodomain-like"/>
    <property type="match status" value="2"/>
</dbReference>
<dbReference type="Gene3D" id="2.60.120.10">
    <property type="entry name" value="Jelly Rolls"/>
    <property type="match status" value="1"/>
</dbReference>
<evidence type="ECO:0000313" key="5">
    <source>
        <dbReference type="EMBL" id="RSU13959.1"/>
    </source>
</evidence>
<dbReference type="PROSITE" id="PS01124">
    <property type="entry name" value="HTH_ARAC_FAMILY_2"/>
    <property type="match status" value="1"/>
</dbReference>
<keyword evidence="6" id="KW-1185">Reference proteome</keyword>
<dbReference type="GO" id="GO:0043565">
    <property type="term" value="F:sequence-specific DNA binding"/>
    <property type="evidence" value="ECO:0007669"/>
    <property type="project" value="InterPro"/>
</dbReference>
<keyword evidence="3" id="KW-0804">Transcription</keyword>
<proteinExistence type="predicted"/>
<dbReference type="GO" id="GO:0003700">
    <property type="term" value="F:DNA-binding transcription factor activity"/>
    <property type="evidence" value="ECO:0007669"/>
    <property type="project" value="InterPro"/>
</dbReference>
<dbReference type="SMART" id="SM00342">
    <property type="entry name" value="HTH_ARAC"/>
    <property type="match status" value="1"/>
</dbReference>
<dbReference type="InterPro" id="IPR020449">
    <property type="entry name" value="Tscrpt_reg_AraC-type_HTH"/>
</dbReference>
<evidence type="ECO:0000259" key="4">
    <source>
        <dbReference type="PROSITE" id="PS01124"/>
    </source>
</evidence>
<dbReference type="SUPFAM" id="SSF51215">
    <property type="entry name" value="Regulatory protein AraC"/>
    <property type="match status" value="1"/>
</dbReference>
<dbReference type="EMBL" id="NGKC01000002">
    <property type="protein sequence ID" value="RSU13959.1"/>
    <property type="molecule type" value="Genomic_DNA"/>
</dbReference>
<dbReference type="AlphaFoldDB" id="A0A430B0Y4"/>
<keyword evidence="2" id="KW-0238">DNA-binding</keyword>
<dbReference type="InterPro" id="IPR013096">
    <property type="entry name" value="Cupin_2"/>
</dbReference>
<keyword evidence="1" id="KW-0805">Transcription regulation</keyword>
<gene>
    <name evidence="5" type="ORF">CBF27_03395</name>
</gene>
<dbReference type="RefSeq" id="WP_126812434.1">
    <property type="nucleotide sequence ID" value="NZ_NGKC01000002.1"/>
</dbReference>
<dbReference type="Gene3D" id="1.10.10.60">
    <property type="entry name" value="Homeodomain-like"/>
    <property type="match status" value="2"/>
</dbReference>
<dbReference type="Pfam" id="PF12833">
    <property type="entry name" value="HTH_18"/>
    <property type="match status" value="1"/>
</dbReference>
<name>A0A430B0Y4_9ENTE</name>
<dbReference type="Proteomes" id="UP000286773">
    <property type="component" value="Unassembled WGS sequence"/>
</dbReference>
<evidence type="ECO:0000256" key="1">
    <source>
        <dbReference type="ARBA" id="ARBA00023015"/>
    </source>
</evidence>
<comment type="caution">
    <text evidence="5">The sequence shown here is derived from an EMBL/GenBank/DDBJ whole genome shotgun (WGS) entry which is preliminary data.</text>
</comment>
<organism evidence="5 6">
    <name type="scientific">Vagococcus acidifermentans</name>
    <dbReference type="NCBI Taxonomy" id="564710"/>
    <lineage>
        <taxon>Bacteria</taxon>
        <taxon>Bacillati</taxon>
        <taxon>Bacillota</taxon>
        <taxon>Bacilli</taxon>
        <taxon>Lactobacillales</taxon>
        <taxon>Enterococcaceae</taxon>
        <taxon>Vagococcus</taxon>
    </lineage>
</organism>
<feature type="domain" description="HTH araC/xylS-type" evidence="4">
    <location>
        <begin position="171"/>
        <end position="269"/>
    </location>
</feature>
<dbReference type="InterPro" id="IPR037923">
    <property type="entry name" value="HTH-like"/>
</dbReference>
<reference evidence="5 6" key="1">
    <citation type="submission" date="2017-05" db="EMBL/GenBank/DDBJ databases">
        <title>Vagococcus spp. assemblies.</title>
        <authorList>
            <person name="Gulvik C.A."/>
        </authorList>
    </citation>
    <scope>NUCLEOTIDE SEQUENCE [LARGE SCALE GENOMIC DNA]</scope>
    <source>
        <strain evidence="5 6">LMG 24798</strain>
    </source>
</reference>
<dbReference type="PANTHER" id="PTHR43280">
    <property type="entry name" value="ARAC-FAMILY TRANSCRIPTIONAL REGULATOR"/>
    <property type="match status" value="1"/>
</dbReference>
<evidence type="ECO:0000256" key="3">
    <source>
        <dbReference type="ARBA" id="ARBA00023163"/>
    </source>
</evidence>
<evidence type="ECO:0000313" key="6">
    <source>
        <dbReference type="Proteomes" id="UP000286773"/>
    </source>
</evidence>
<protein>
    <recommendedName>
        <fullName evidence="4">HTH araC/xylS-type domain-containing protein</fullName>
    </recommendedName>
</protein>
<dbReference type="PROSITE" id="PS00041">
    <property type="entry name" value="HTH_ARAC_FAMILY_1"/>
    <property type="match status" value="1"/>
</dbReference>
<accession>A0A430B0Y4</accession>
<dbReference type="InterPro" id="IPR018060">
    <property type="entry name" value="HTH_AraC"/>
</dbReference>
<dbReference type="InterPro" id="IPR014710">
    <property type="entry name" value="RmlC-like_jellyroll"/>
</dbReference>
<sequence>METSIIDMVRQVEFLYIRESTYSEKEWHSRLHSHYFTEIIYVLSGKGTFIGEDVSQTIKRKDIIIVDPFVSHTEISHDDTPLHYVVIGLTNIKLTDKKNQQTPFHVVTDYSEELIAILKPAIYEISHKKKGKERVLKNFCEIFLIRLLRETNFGIVPIEDVPERQTNRQLKLIKDYIDNHYKENLSLQFLEERFHLNRYQIIHYFKDTYGTTPIDYVTQRRIMNAQRLLEDTDYMIEEISAINGFSSQSYFSQVFKRMTDMTPSAYRQAQK</sequence>
<dbReference type="InterPro" id="IPR018062">
    <property type="entry name" value="HTH_AraC-typ_CS"/>
</dbReference>
<dbReference type="OrthoDB" id="2329780at2"/>
<dbReference type="Pfam" id="PF07883">
    <property type="entry name" value="Cupin_2"/>
    <property type="match status" value="1"/>
</dbReference>
<evidence type="ECO:0000256" key="2">
    <source>
        <dbReference type="ARBA" id="ARBA00023125"/>
    </source>
</evidence>
<dbReference type="InterPro" id="IPR009057">
    <property type="entry name" value="Homeodomain-like_sf"/>
</dbReference>
<dbReference type="PANTHER" id="PTHR43280:SF2">
    <property type="entry name" value="HTH-TYPE TRANSCRIPTIONAL REGULATOR EXSA"/>
    <property type="match status" value="1"/>
</dbReference>